<comment type="caution">
    <text evidence="1">The sequence shown here is derived from an EMBL/GenBank/DDBJ whole genome shotgun (WGS) entry which is preliminary data.</text>
</comment>
<keyword evidence="2" id="KW-1185">Reference proteome</keyword>
<organism evidence="1 2">
    <name type="scientific">Blattamonas nauphoetae</name>
    <dbReference type="NCBI Taxonomy" id="2049346"/>
    <lineage>
        <taxon>Eukaryota</taxon>
        <taxon>Metamonada</taxon>
        <taxon>Preaxostyla</taxon>
        <taxon>Oxymonadida</taxon>
        <taxon>Blattamonas</taxon>
    </lineage>
</organism>
<protein>
    <submittedName>
        <fullName evidence="1">Uncharacterized protein</fullName>
    </submittedName>
</protein>
<evidence type="ECO:0000313" key="1">
    <source>
        <dbReference type="EMBL" id="KAK2949976.1"/>
    </source>
</evidence>
<name>A0ABQ9XI72_9EUKA</name>
<proteinExistence type="predicted"/>
<gene>
    <name evidence="1" type="ORF">BLNAU_15119</name>
</gene>
<dbReference type="Proteomes" id="UP001281761">
    <property type="component" value="Unassembled WGS sequence"/>
</dbReference>
<accession>A0ABQ9XI72</accession>
<evidence type="ECO:0000313" key="2">
    <source>
        <dbReference type="Proteomes" id="UP001281761"/>
    </source>
</evidence>
<sequence length="238" mass="26460">MRNATIHNIKPSSKSIVNNRSTIFFVHISALLMNRPNPPLTIFNCSRTDVIPHPHQSSLLIGGVTRKTKPGERASARYFRMASHDNKLSQKKDIQCLTSIPFSTIENPAFQQMRLSDIKLGQRFPSVDARDLIKLKTRQTLRTQTLTFSHSLKLLPPADNTIQVSLTVDAAWVADAIDLVSPAFHLTDSESQFLKLVHVFLAPLRATITFLEASNVGSLLALAYSLSTDGRKAWNGSQ</sequence>
<dbReference type="EMBL" id="JARBJD010000145">
    <property type="protein sequence ID" value="KAK2949976.1"/>
    <property type="molecule type" value="Genomic_DNA"/>
</dbReference>
<reference evidence="1 2" key="1">
    <citation type="journal article" date="2022" name="bioRxiv">
        <title>Genomics of Preaxostyla Flagellates Illuminates Evolutionary Transitions and the Path Towards Mitochondrial Loss.</title>
        <authorList>
            <person name="Novak L.V.F."/>
            <person name="Treitli S.C."/>
            <person name="Pyrih J."/>
            <person name="Halakuc P."/>
            <person name="Pipaliya S.V."/>
            <person name="Vacek V."/>
            <person name="Brzon O."/>
            <person name="Soukal P."/>
            <person name="Eme L."/>
            <person name="Dacks J.B."/>
            <person name="Karnkowska A."/>
            <person name="Elias M."/>
            <person name="Hampl V."/>
        </authorList>
    </citation>
    <scope>NUCLEOTIDE SEQUENCE [LARGE SCALE GENOMIC DNA]</scope>
    <source>
        <strain evidence="1">NAU3</strain>
        <tissue evidence="1">Gut</tissue>
    </source>
</reference>